<accession>A0AA88DUJ4</accession>
<organism evidence="1 2">
    <name type="scientific">Ficus carica</name>
    <name type="common">Common fig</name>
    <dbReference type="NCBI Taxonomy" id="3494"/>
    <lineage>
        <taxon>Eukaryota</taxon>
        <taxon>Viridiplantae</taxon>
        <taxon>Streptophyta</taxon>
        <taxon>Embryophyta</taxon>
        <taxon>Tracheophyta</taxon>
        <taxon>Spermatophyta</taxon>
        <taxon>Magnoliopsida</taxon>
        <taxon>eudicotyledons</taxon>
        <taxon>Gunneridae</taxon>
        <taxon>Pentapetalae</taxon>
        <taxon>rosids</taxon>
        <taxon>fabids</taxon>
        <taxon>Rosales</taxon>
        <taxon>Moraceae</taxon>
        <taxon>Ficeae</taxon>
        <taxon>Ficus</taxon>
    </lineage>
</organism>
<gene>
    <name evidence="1" type="ORF">TIFTF001_030995</name>
</gene>
<dbReference type="EMBL" id="BTGU01000119">
    <property type="protein sequence ID" value="GMN61898.1"/>
    <property type="molecule type" value="Genomic_DNA"/>
</dbReference>
<comment type="caution">
    <text evidence="1">The sequence shown here is derived from an EMBL/GenBank/DDBJ whole genome shotgun (WGS) entry which is preliminary data.</text>
</comment>
<dbReference type="Proteomes" id="UP001187192">
    <property type="component" value="Unassembled WGS sequence"/>
</dbReference>
<reference evidence="1" key="1">
    <citation type="submission" date="2023-07" db="EMBL/GenBank/DDBJ databases">
        <title>draft genome sequence of fig (Ficus carica).</title>
        <authorList>
            <person name="Takahashi T."/>
            <person name="Nishimura K."/>
        </authorList>
    </citation>
    <scope>NUCLEOTIDE SEQUENCE</scope>
</reference>
<protein>
    <submittedName>
        <fullName evidence="1">Uncharacterized protein</fullName>
    </submittedName>
</protein>
<evidence type="ECO:0000313" key="2">
    <source>
        <dbReference type="Proteomes" id="UP001187192"/>
    </source>
</evidence>
<keyword evidence="2" id="KW-1185">Reference proteome</keyword>
<name>A0AA88DUJ4_FICCA</name>
<dbReference type="AlphaFoldDB" id="A0AA88DUJ4"/>
<evidence type="ECO:0000313" key="1">
    <source>
        <dbReference type="EMBL" id="GMN61898.1"/>
    </source>
</evidence>
<proteinExistence type="predicted"/>
<sequence length="104" mass="11342">MAGSGDCGFGGQRPCFRRLSRPPIPDIVLSVGVEDVVVSDPVVADSNGKSSDNGDKEDKPVNLLLKVENKKPSDGVTTNLVYKWDHPKIKDTLRLFNKHSFCTS</sequence>